<organism evidence="4 5">
    <name type="scientific">Tigriopus californicus</name>
    <name type="common">Marine copepod</name>
    <dbReference type="NCBI Taxonomy" id="6832"/>
    <lineage>
        <taxon>Eukaryota</taxon>
        <taxon>Metazoa</taxon>
        <taxon>Ecdysozoa</taxon>
        <taxon>Arthropoda</taxon>
        <taxon>Crustacea</taxon>
        <taxon>Multicrustacea</taxon>
        <taxon>Hexanauplia</taxon>
        <taxon>Copepoda</taxon>
        <taxon>Harpacticoida</taxon>
        <taxon>Harpacticidae</taxon>
        <taxon>Tigriopus</taxon>
    </lineage>
</organism>
<keyword evidence="1 3" id="KW-0853">WD repeat</keyword>
<evidence type="ECO:0000256" key="3">
    <source>
        <dbReference type="PROSITE-ProRule" id="PRU00221"/>
    </source>
</evidence>
<dbReference type="SUPFAM" id="SSF50978">
    <property type="entry name" value="WD40 repeat-like"/>
    <property type="match status" value="1"/>
</dbReference>
<sequence length="303" mass="34157">MPSIVKELNEAQRPKDDIQQLVCIGNHLFSGDYGGKIKKWTFDLEPVTEWRAHEYQIYAMVADEQNQRLFSSSSDGEIKEWNPNSGEMINMTIMKNRYDEDHPTEIKSLHFRGGALYAGDDKGTINRYQDGFKMDRQKSSYAEIWSLALSPDGTTLFSAKDNLVVASYVEDEPNQQAQFQDTLAVKATVEGRAPVIVNSKFIVCADRTGMKALIYDHSRQGYPLLGELTGHDMIINAIAFQEDSKVILTSGWDGRVKVWDPEVFQETSQIELGTYVNCICACSNEVGTYFIGGKDGRIVRLQL</sequence>
<dbReference type="OMA" id="PYMFTAR"/>
<evidence type="ECO:0008006" key="6">
    <source>
        <dbReference type="Google" id="ProtNLM"/>
    </source>
</evidence>
<comment type="caution">
    <text evidence="4">The sequence shown here is derived from an EMBL/GenBank/DDBJ whole genome shotgun (WGS) entry which is preliminary data.</text>
</comment>
<evidence type="ECO:0000313" key="5">
    <source>
        <dbReference type="Proteomes" id="UP000318571"/>
    </source>
</evidence>
<name>A0A553PTW4_TIGCA</name>
<evidence type="ECO:0000256" key="2">
    <source>
        <dbReference type="ARBA" id="ARBA00022737"/>
    </source>
</evidence>
<evidence type="ECO:0000313" key="4">
    <source>
        <dbReference type="EMBL" id="TRY81106.1"/>
    </source>
</evidence>
<dbReference type="PANTHER" id="PTHR19848:SF8">
    <property type="entry name" value="F-BOX AND WD REPEAT DOMAIN CONTAINING 7"/>
    <property type="match status" value="1"/>
</dbReference>
<feature type="repeat" description="WD" evidence="3">
    <location>
        <begin position="228"/>
        <end position="260"/>
    </location>
</feature>
<dbReference type="InterPro" id="IPR001680">
    <property type="entry name" value="WD40_rpt"/>
</dbReference>
<dbReference type="PANTHER" id="PTHR19848">
    <property type="entry name" value="WD40 REPEAT PROTEIN"/>
    <property type="match status" value="1"/>
</dbReference>
<dbReference type="Proteomes" id="UP000318571">
    <property type="component" value="Chromosome 12"/>
</dbReference>
<dbReference type="Pfam" id="PF00400">
    <property type="entry name" value="WD40"/>
    <property type="match status" value="3"/>
</dbReference>
<accession>A0A553PTW4</accession>
<dbReference type="Gene3D" id="2.130.10.10">
    <property type="entry name" value="YVTN repeat-like/Quinoprotein amine dehydrogenase"/>
    <property type="match status" value="2"/>
</dbReference>
<reference evidence="4 5" key="1">
    <citation type="journal article" date="2018" name="Nat. Ecol. Evol.">
        <title>Genomic signatures of mitonuclear coevolution across populations of Tigriopus californicus.</title>
        <authorList>
            <person name="Barreto F.S."/>
            <person name="Watson E.T."/>
            <person name="Lima T.G."/>
            <person name="Willett C.S."/>
            <person name="Edmands S."/>
            <person name="Li W."/>
            <person name="Burton R.S."/>
        </authorList>
    </citation>
    <scope>NUCLEOTIDE SEQUENCE [LARGE SCALE GENOMIC DNA]</scope>
    <source>
        <strain evidence="4 5">San Diego</strain>
    </source>
</reference>
<dbReference type="InterPro" id="IPR036322">
    <property type="entry name" value="WD40_repeat_dom_sf"/>
</dbReference>
<protein>
    <recommendedName>
        <fullName evidence="6">WD repeat-containing protein 55 homolog</fullName>
    </recommendedName>
</protein>
<keyword evidence="5" id="KW-1185">Reference proteome</keyword>
<dbReference type="PROSITE" id="PS50294">
    <property type="entry name" value="WD_REPEATS_REGION"/>
    <property type="match status" value="1"/>
</dbReference>
<evidence type="ECO:0000256" key="1">
    <source>
        <dbReference type="ARBA" id="ARBA00022574"/>
    </source>
</evidence>
<dbReference type="InterPro" id="IPR015943">
    <property type="entry name" value="WD40/YVTN_repeat-like_dom_sf"/>
</dbReference>
<feature type="repeat" description="WD" evidence="3">
    <location>
        <begin position="50"/>
        <end position="91"/>
    </location>
</feature>
<dbReference type="OrthoDB" id="6262491at2759"/>
<gene>
    <name evidence="4" type="ORF">TCAL_07794</name>
</gene>
<dbReference type="EMBL" id="VCGU01000001">
    <property type="protein sequence ID" value="TRY81106.1"/>
    <property type="molecule type" value="Genomic_DNA"/>
</dbReference>
<dbReference type="AlphaFoldDB" id="A0A553PTW4"/>
<dbReference type="SMART" id="SM00320">
    <property type="entry name" value="WD40"/>
    <property type="match status" value="4"/>
</dbReference>
<proteinExistence type="predicted"/>
<keyword evidence="2" id="KW-0677">Repeat</keyword>
<dbReference type="PROSITE" id="PS50082">
    <property type="entry name" value="WD_REPEATS_2"/>
    <property type="match status" value="2"/>
</dbReference>